<dbReference type="AlphaFoldDB" id="A0A2N6PIH9"/>
<comment type="caution">
    <text evidence="2">The sequence shown here is derived from an EMBL/GenBank/DDBJ whole genome shotgun (WGS) entry which is preliminary data.</text>
</comment>
<keyword evidence="3" id="KW-1185">Reference proteome</keyword>
<feature type="region of interest" description="Disordered" evidence="1">
    <location>
        <begin position="1"/>
        <end position="24"/>
    </location>
</feature>
<gene>
    <name evidence="2" type="ORF">CJ198_03800</name>
</gene>
<evidence type="ECO:0000313" key="3">
    <source>
        <dbReference type="Proteomes" id="UP000235703"/>
    </source>
</evidence>
<name>A0A2N6PIH9_9MICO</name>
<proteinExistence type="predicted"/>
<dbReference type="EMBL" id="PNFZ01000002">
    <property type="protein sequence ID" value="PMB98474.1"/>
    <property type="molecule type" value="Genomic_DNA"/>
</dbReference>
<feature type="compositionally biased region" description="Basic residues" evidence="1">
    <location>
        <begin position="1"/>
        <end position="10"/>
    </location>
</feature>
<sequence length="74" mass="8571">MTVHIRQKARPRGETRAPAQFNYGMDDPQPLTLCDVEATTLDTNWAAARSPKRRVYVSRERCLEIRLDDELVKL</sequence>
<evidence type="ECO:0000313" key="2">
    <source>
        <dbReference type="EMBL" id="PMB98474.1"/>
    </source>
</evidence>
<accession>A0A2N6PIH9</accession>
<protein>
    <submittedName>
        <fullName evidence="2">Uncharacterized protein</fullName>
    </submittedName>
</protein>
<evidence type="ECO:0000256" key="1">
    <source>
        <dbReference type="SAM" id="MobiDB-lite"/>
    </source>
</evidence>
<reference evidence="2 3" key="1">
    <citation type="submission" date="2017-09" db="EMBL/GenBank/DDBJ databases">
        <title>Bacterial strain isolated from the female urinary microbiota.</title>
        <authorList>
            <person name="Thomas-White K."/>
            <person name="Kumar N."/>
            <person name="Forster S."/>
            <person name="Putonti C."/>
            <person name="Lawley T."/>
            <person name="Wolfe A.J."/>
        </authorList>
    </citation>
    <scope>NUCLEOTIDE SEQUENCE [LARGE SCALE GENOMIC DNA]</scope>
    <source>
        <strain evidence="2 3">UMB0680</strain>
    </source>
</reference>
<dbReference type="Proteomes" id="UP000235703">
    <property type="component" value="Unassembled WGS sequence"/>
</dbReference>
<organism evidence="2 3">
    <name type="scientific">Brevibacterium luteolum</name>
    <dbReference type="NCBI Taxonomy" id="199591"/>
    <lineage>
        <taxon>Bacteria</taxon>
        <taxon>Bacillati</taxon>
        <taxon>Actinomycetota</taxon>
        <taxon>Actinomycetes</taxon>
        <taxon>Micrococcales</taxon>
        <taxon>Brevibacteriaceae</taxon>
        <taxon>Brevibacterium</taxon>
    </lineage>
</organism>
<dbReference type="RefSeq" id="WP_102160988.1">
    <property type="nucleotide sequence ID" value="NZ_PNFZ01000002.1"/>
</dbReference>